<comment type="caution">
    <text evidence="1">The sequence shown here is derived from an EMBL/GenBank/DDBJ whole genome shotgun (WGS) entry which is preliminary data.</text>
</comment>
<evidence type="ECO:0000313" key="1">
    <source>
        <dbReference type="EMBL" id="OFC40482.1"/>
    </source>
</evidence>
<evidence type="ECO:0008006" key="3">
    <source>
        <dbReference type="Google" id="ProtNLM"/>
    </source>
</evidence>
<organism evidence="1 2">
    <name type="scientific">Acidithiobacillus caldus</name>
    <dbReference type="NCBI Taxonomy" id="33059"/>
    <lineage>
        <taxon>Bacteria</taxon>
        <taxon>Pseudomonadati</taxon>
        <taxon>Pseudomonadota</taxon>
        <taxon>Acidithiobacillia</taxon>
        <taxon>Acidithiobacillales</taxon>
        <taxon>Acidithiobacillaceae</taxon>
        <taxon>Acidithiobacillus</taxon>
    </lineage>
</organism>
<sequence>MGVDNGIFHVTMEMQANEKEMPAMPGKVQDHPQAAFRDKSAAQYLEISRSTFRALVKAGKIPPPLKPSQGVSLWRREWLDKFLDEVEGK</sequence>
<reference evidence="1 2" key="1">
    <citation type="submission" date="2016-06" db="EMBL/GenBank/DDBJ databases">
        <title>Gene turnover analysis identifies the evolutionary adaptation of the extremophile Acidithiobacillus caldus.</title>
        <authorList>
            <person name="Zhang X."/>
        </authorList>
    </citation>
    <scope>NUCLEOTIDE SEQUENCE [LARGE SCALE GENOMIC DNA]</scope>
    <source>
        <strain evidence="1 2">S1</strain>
    </source>
</reference>
<dbReference type="Proteomes" id="UP000175707">
    <property type="component" value="Unassembled WGS sequence"/>
</dbReference>
<proteinExistence type="predicted"/>
<dbReference type="EMBL" id="LZYH01001154">
    <property type="protein sequence ID" value="OFC40482.1"/>
    <property type="molecule type" value="Genomic_DNA"/>
</dbReference>
<evidence type="ECO:0000313" key="2">
    <source>
        <dbReference type="Proteomes" id="UP000175707"/>
    </source>
</evidence>
<dbReference type="AlphaFoldDB" id="A0A1E7YRI1"/>
<name>A0A1E7YRI1_9PROT</name>
<accession>A0A1E7YRI1</accession>
<protein>
    <recommendedName>
        <fullName evidence="3">Helix-turn-helix domain-containing protein</fullName>
    </recommendedName>
</protein>
<gene>
    <name evidence="1" type="ORF">BAE30_16560</name>
</gene>